<organism evidence="1">
    <name type="scientific">marine sediment metagenome</name>
    <dbReference type="NCBI Taxonomy" id="412755"/>
    <lineage>
        <taxon>unclassified sequences</taxon>
        <taxon>metagenomes</taxon>
        <taxon>ecological metagenomes</taxon>
    </lineage>
</organism>
<accession>X1P9L8</accession>
<dbReference type="EMBL" id="BARV01033700">
    <property type="protein sequence ID" value="GAI52982.1"/>
    <property type="molecule type" value="Genomic_DNA"/>
</dbReference>
<evidence type="ECO:0000313" key="1">
    <source>
        <dbReference type="EMBL" id="GAI52982.1"/>
    </source>
</evidence>
<feature type="non-terminal residue" evidence="1">
    <location>
        <position position="98"/>
    </location>
</feature>
<protein>
    <recommendedName>
        <fullName evidence="2">BACON domain-containing protein</fullName>
    </recommendedName>
</protein>
<evidence type="ECO:0008006" key="2">
    <source>
        <dbReference type="Google" id="ProtNLM"/>
    </source>
</evidence>
<dbReference type="AlphaFoldDB" id="X1P9L8"/>
<proteinExistence type="predicted"/>
<gene>
    <name evidence="1" type="ORF">S06H3_52919</name>
</gene>
<comment type="caution">
    <text evidence="1">The sequence shown here is derived from an EMBL/GenBank/DDBJ whole genome shotgun (WGS) entry which is preliminary data.</text>
</comment>
<name>X1P9L8_9ZZZZ</name>
<sequence length="98" mass="10817">MDIDGQPRIIGLHVDMGADEFELPIIIVTKPQQGDIWANSSTHEIKWDSYAISGTVDISYSINNGANWLTIENNTTNTGSFTWYLPSAIDSNQCLVSV</sequence>
<reference evidence="1" key="1">
    <citation type="journal article" date="2014" name="Front. Microbiol.">
        <title>High frequency of phylogenetically diverse reductive dehalogenase-homologous genes in deep subseafloor sedimentary metagenomes.</title>
        <authorList>
            <person name="Kawai M."/>
            <person name="Futagami T."/>
            <person name="Toyoda A."/>
            <person name="Takaki Y."/>
            <person name="Nishi S."/>
            <person name="Hori S."/>
            <person name="Arai W."/>
            <person name="Tsubouchi T."/>
            <person name="Morono Y."/>
            <person name="Uchiyama I."/>
            <person name="Ito T."/>
            <person name="Fujiyama A."/>
            <person name="Inagaki F."/>
            <person name="Takami H."/>
        </authorList>
    </citation>
    <scope>NUCLEOTIDE SEQUENCE</scope>
    <source>
        <strain evidence="1">Expedition CK06-06</strain>
    </source>
</reference>